<accession>A0A0E9R1X2</accession>
<organism evidence="1">
    <name type="scientific">Anguilla anguilla</name>
    <name type="common">European freshwater eel</name>
    <name type="synonym">Muraena anguilla</name>
    <dbReference type="NCBI Taxonomy" id="7936"/>
    <lineage>
        <taxon>Eukaryota</taxon>
        <taxon>Metazoa</taxon>
        <taxon>Chordata</taxon>
        <taxon>Craniata</taxon>
        <taxon>Vertebrata</taxon>
        <taxon>Euteleostomi</taxon>
        <taxon>Actinopterygii</taxon>
        <taxon>Neopterygii</taxon>
        <taxon>Teleostei</taxon>
        <taxon>Anguilliformes</taxon>
        <taxon>Anguillidae</taxon>
        <taxon>Anguilla</taxon>
    </lineage>
</organism>
<sequence length="30" mass="3513">MTYALQILITFSFSIMPYNKLHVTKFSCTN</sequence>
<dbReference type="EMBL" id="GBXM01085850">
    <property type="protein sequence ID" value="JAH22727.1"/>
    <property type="molecule type" value="Transcribed_RNA"/>
</dbReference>
<protein>
    <submittedName>
        <fullName evidence="1">Uncharacterized protein</fullName>
    </submittedName>
</protein>
<evidence type="ECO:0000313" key="1">
    <source>
        <dbReference type="EMBL" id="JAH22727.1"/>
    </source>
</evidence>
<name>A0A0E9R1X2_ANGAN</name>
<proteinExistence type="predicted"/>
<reference evidence="1" key="1">
    <citation type="submission" date="2014-11" db="EMBL/GenBank/DDBJ databases">
        <authorList>
            <person name="Amaro Gonzalez C."/>
        </authorList>
    </citation>
    <scope>NUCLEOTIDE SEQUENCE</scope>
</reference>
<dbReference type="AlphaFoldDB" id="A0A0E9R1X2"/>
<reference evidence="1" key="2">
    <citation type="journal article" date="2015" name="Fish Shellfish Immunol.">
        <title>Early steps in the European eel (Anguilla anguilla)-Vibrio vulnificus interaction in the gills: Role of the RtxA13 toxin.</title>
        <authorList>
            <person name="Callol A."/>
            <person name="Pajuelo D."/>
            <person name="Ebbesson L."/>
            <person name="Teles M."/>
            <person name="MacKenzie S."/>
            <person name="Amaro C."/>
        </authorList>
    </citation>
    <scope>NUCLEOTIDE SEQUENCE</scope>
</reference>